<evidence type="ECO:0000256" key="1">
    <source>
        <dbReference type="SAM" id="MobiDB-lite"/>
    </source>
</evidence>
<dbReference type="AlphaFoldDB" id="A0A2K0AX50"/>
<feature type="region of interest" description="Disordered" evidence="1">
    <location>
        <begin position="38"/>
        <end position="59"/>
    </location>
</feature>
<dbReference type="EMBL" id="LORN02000007">
    <property type="protein sequence ID" value="PNN29579.1"/>
    <property type="molecule type" value="Genomic_DNA"/>
</dbReference>
<comment type="caution">
    <text evidence="2">The sequence shown here is derived from an EMBL/GenBank/DDBJ whole genome shotgun (WGS) entry which is preliminary data.</text>
</comment>
<proteinExistence type="predicted"/>
<organism evidence="2 3">
    <name type="scientific">Staphylococcus haemolyticus</name>
    <dbReference type="NCBI Taxonomy" id="1283"/>
    <lineage>
        <taxon>Bacteria</taxon>
        <taxon>Bacillati</taxon>
        <taxon>Bacillota</taxon>
        <taxon>Bacilli</taxon>
        <taxon>Bacillales</taxon>
        <taxon>Staphylococcaceae</taxon>
        <taxon>Staphylococcus</taxon>
    </lineage>
</organism>
<evidence type="ECO:0000313" key="2">
    <source>
        <dbReference type="EMBL" id="PNN29579.1"/>
    </source>
</evidence>
<reference evidence="2 3" key="1">
    <citation type="submission" date="2017-12" db="EMBL/GenBank/DDBJ databases">
        <title>FDA dAtabase for Regulatory Grade micrObial Sequences (FDA-ARGOS): Supporting development and validation of Infectious Disease Dx tests.</title>
        <authorList>
            <person name="Hoffmann M."/>
            <person name="Allard M."/>
            <person name="Evans P."/>
            <person name="Brown E."/>
            <person name="Tallon L."/>
            <person name="Sadzewicz L."/>
            <person name="Sengamalay N."/>
            <person name="Ott S."/>
            <person name="Godinez A."/>
            <person name="Nagaraj S."/>
            <person name="Vavikolanu K."/>
            <person name="Aluvathingal J."/>
            <person name="Nadendla S."/>
            <person name="Sichtig H."/>
        </authorList>
    </citation>
    <scope>NUCLEOTIDE SEQUENCE [LARGE SCALE GENOMIC DNA]</scope>
    <source>
        <strain evidence="2 3">FDAARGOS_148</strain>
    </source>
</reference>
<protein>
    <submittedName>
        <fullName evidence="2">Uncharacterized protein</fullName>
    </submittedName>
</protein>
<evidence type="ECO:0000313" key="3">
    <source>
        <dbReference type="Proteomes" id="UP000053523"/>
    </source>
</evidence>
<accession>A0A2K0AX50</accession>
<sequence>MKKAYMKDNNLTEDDLINIDKDEVSDGIMRLINAHIDQEEQNEEDNQSKITYQIRKKKY</sequence>
<name>A0A2K0AX50_STAHA</name>
<dbReference type="Proteomes" id="UP000053523">
    <property type="component" value="Unassembled WGS sequence"/>
</dbReference>
<gene>
    <name evidence="2" type="ORF">AL503_002025</name>
</gene>